<accession>A0AAV1DFB3</accession>
<protein>
    <submittedName>
        <fullName evidence="9">OLC1v1004597C1</fullName>
    </submittedName>
</protein>
<feature type="transmembrane region" description="Helical" evidence="8">
    <location>
        <begin position="153"/>
        <end position="173"/>
    </location>
</feature>
<keyword evidence="5 8" id="KW-1133">Transmembrane helix</keyword>
<dbReference type="GO" id="GO:0005637">
    <property type="term" value="C:nuclear inner membrane"/>
    <property type="evidence" value="ECO:0007669"/>
    <property type="project" value="UniProtKB-SubCell"/>
</dbReference>
<organism evidence="9 10">
    <name type="scientific">Oldenlandia corymbosa var. corymbosa</name>
    <dbReference type="NCBI Taxonomy" id="529605"/>
    <lineage>
        <taxon>Eukaryota</taxon>
        <taxon>Viridiplantae</taxon>
        <taxon>Streptophyta</taxon>
        <taxon>Embryophyta</taxon>
        <taxon>Tracheophyta</taxon>
        <taxon>Spermatophyta</taxon>
        <taxon>Magnoliopsida</taxon>
        <taxon>eudicotyledons</taxon>
        <taxon>Gunneridae</taxon>
        <taxon>Pentapetalae</taxon>
        <taxon>asterids</taxon>
        <taxon>lamiids</taxon>
        <taxon>Gentianales</taxon>
        <taxon>Rubiaceae</taxon>
        <taxon>Rubioideae</taxon>
        <taxon>Spermacoceae</taxon>
        <taxon>Hedyotis-Oldenlandia complex</taxon>
        <taxon>Oldenlandia</taxon>
    </lineage>
</organism>
<keyword evidence="3 8" id="KW-0812">Transmembrane</keyword>
<keyword evidence="4" id="KW-0732">Signal</keyword>
<feature type="transmembrane region" description="Helical" evidence="8">
    <location>
        <begin position="127"/>
        <end position="147"/>
    </location>
</feature>
<dbReference type="InterPro" id="IPR019358">
    <property type="entry name" value="NEMP_fam"/>
</dbReference>
<comment type="similarity">
    <text evidence="2">Belongs to the NEMP family.</text>
</comment>
<evidence type="ECO:0000256" key="8">
    <source>
        <dbReference type="SAM" id="Phobius"/>
    </source>
</evidence>
<keyword evidence="10" id="KW-1185">Reference proteome</keyword>
<dbReference type="EMBL" id="OX459122">
    <property type="protein sequence ID" value="CAI9105628.1"/>
    <property type="molecule type" value="Genomic_DNA"/>
</dbReference>
<dbReference type="PANTHER" id="PTHR31587:SF4">
    <property type="entry name" value="TRANSMEMBRANE PROTEIN (DUF2215)"/>
    <property type="match status" value="1"/>
</dbReference>
<feature type="transmembrane region" description="Helical" evidence="8">
    <location>
        <begin position="185"/>
        <end position="207"/>
    </location>
</feature>
<evidence type="ECO:0000313" key="10">
    <source>
        <dbReference type="Proteomes" id="UP001161247"/>
    </source>
</evidence>
<feature type="transmembrane region" description="Helical" evidence="8">
    <location>
        <begin position="15"/>
        <end position="32"/>
    </location>
</feature>
<evidence type="ECO:0000256" key="4">
    <source>
        <dbReference type="ARBA" id="ARBA00022729"/>
    </source>
</evidence>
<keyword evidence="7" id="KW-0539">Nucleus</keyword>
<evidence type="ECO:0000256" key="1">
    <source>
        <dbReference type="ARBA" id="ARBA00004575"/>
    </source>
</evidence>
<name>A0AAV1DFB3_OLDCO</name>
<gene>
    <name evidence="9" type="ORF">OLC1_LOCUS14282</name>
</gene>
<comment type="subcellular location">
    <subcellularLocation>
        <location evidence="1">Nucleus inner membrane</location>
        <topology evidence="1">Multi-pass membrane protein</topology>
        <orientation evidence="1">Nucleoplasmic side</orientation>
    </subcellularLocation>
</comment>
<feature type="transmembrane region" description="Helical" evidence="8">
    <location>
        <begin position="227"/>
        <end position="247"/>
    </location>
</feature>
<sequence>MATAMASVTLPSRQVFSVLLWILCGSTVLNMATSSYELIVSQNTTLELKPSLIVEKSPGSKPGTKVLCERIRIKGLLRLKNLNKFPNTVRIKIAHSGSSEWVGYRRHCKIVGSSAQLVEISLHEEVFLSRAIFLVFGIAMLTLARFLSNSLVFYYTAAMVLGVLLVILLMVLYQGMKLLQTGWKSFIGIPMYAFGVGFGAIILKDLLRLLQTVLNEIGISEDMYNPQGLFVLIFVMIPGAGFGFWVARKVVLAKDGSVDAGESKFVAWSIRIYSFNDNSVELQRPCCCSSGVDFRDFYLINFEETWKS</sequence>
<proteinExistence type="inferred from homology"/>
<evidence type="ECO:0000256" key="6">
    <source>
        <dbReference type="ARBA" id="ARBA00023136"/>
    </source>
</evidence>
<evidence type="ECO:0000256" key="3">
    <source>
        <dbReference type="ARBA" id="ARBA00022692"/>
    </source>
</evidence>
<dbReference type="AlphaFoldDB" id="A0AAV1DFB3"/>
<reference evidence="9" key="1">
    <citation type="submission" date="2023-03" db="EMBL/GenBank/DDBJ databases">
        <authorList>
            <person name="Julca I."/>
        </authorList>
    </citation>
    <scope>NUCLEOTIDE SEQUENCE</scope>
</reference>
<dbReference type="Proteomes" id="UP001161247">
    <property type="component" value="Chromosome 5"/>
</dbReference>
<evidence type="ECO:0000313" key="9">
    <source>
        <dbReference type="EMBL" id="CAI9105628.1"/>
    </source>
</evidence>
<dbReference type="PANTHER" id="PTHR31587">
    <property type="entry name" value="TRANSMEMBRANE PROTEIN (DUF2215)"/>
    <property type="match status" value="1"/>
</dbReference>
<evidence type="ECO:0000256" key="5">
    <source>
        <dbReference type="ARBA" id="ARBA00022989"/>
    </source>
</evidence>
<keyword evidence="6 8" id="KW-0472">Membrane</keyword>
<dbReference type="Pfam" id="PF10225">
    <property type="entry name" value="NEMP"/>
    <property type="match status" value="1"/>
</dbReference>
<evidence type="ECO:0000256" key="7">
    <source>
        <dbReference type="ARBA" id="ARBA00023242"/>
    </source>
</evidence>
<evidence type="ECO:0000256" key="2">
    <source>
        <dbReference type="ARBA" id="ARBA00005748"/>
    </source>
</evidence>